<dbReference type="Gene3D" id="1.25.40.10">
    <property type="entry name" value="Tetratricopeptide repeat domain"/>
    <property type="match status" value="2"/>
</dbReference>
<dbReference type="Pfam" id="PF01535">
    <property type="entry name" value="PPR"/>
    <property type="match status" value="1"/>
</dbReference>
<dbReference type="InterPro" id="IPR046960">
    <property type="entry name" value="PPR_At4g14850-like_plant"/>
</dbReference>
<evidence type="ECO:0000313" key="4">
    <source>
        <dbReference type="Proteomes" id="UP001358586"/>
    </source>
</evidence>
<feature type="repeat" description="PPR" evidence="2">
    <location>
        <begin position="173"/>
        <end position="207"/>
    </location>
</feature>
<dbReference type="PANTHER" id="PTHR47926:SF347">
    <property type="entry name" value="PENTATRICOPEPTIDE REPEAT-CONTAINING PROTEIN"/>
    <property type="match status" value="1"/>
</dbReference>
<gene>
    <name evidence="3" type="ORF">PVK06_039396</name>
</gene>
<dbReference type="InterPro" id="IPR002885">
    <property type="entry name" value="PPR_rpt"/>
</dbReference>
<evidence type="ECO:0000256" key="2">
    <source>
        <dbReference type="PROSITE-ProRule" id="PRU00708"/>
    </source>
</evidence>
<organism evidence="3 4">
    <name type="scientific">Gossypium arboreum</name>
    <name type="common">Tree cotton</name>
    <name type="synonym">Gossypium nanking</name>
    <dbReference type="NCBI Taxonomy" id="29729"/>
    <lineage>
        <taxon>Eukaryota</taxon>
        <taxon>Viridiplantae</taxon>
        <taxon>Streptophyta</taxon>
        <taxon>Embryophyta</taxon>
        <taxon>Tracheophyta</taxon>
        <taxon>Spermatophyta</taxon>
        <taxon>Magnoliopsida</taxon>
        <taxon>eudicotyledons</taxon>
        <taxon>Gunneridae</taxon>
        <taxon>Pentapetalae</taxon>
        <taxon>rosids</taxon>
        <taxon>malvids</taxon>
        <taxon>Malvales</taxon>
        <taxon>Malvaceae</taxon>
        <taxon>Malvoideae</taxon>
        <taxon>Gossypium</taxon>
    </lineage>
</organism>
<dbReference type="InterPro" id="IPR011990">
    <property type="entry name" value="TPR-like_helical_dom_sf"/>
</dbReference>
<keyword evidence="4" id="KW-1185">Reference proteome</keyword>
<reference evidence="3 4" key="1">
    <citation type="submission" date="2023-03" db="EMBL/GenBank/DDBJ databases">
        <title>WGS of Gossypium arboreum.</title>
        <authorList>
            <person name="Yu D."/>
        </authorList>
    </citation>
    <scope>NUCLEOTIDE SEQUENCE [LARGE SCALE GENOMIC DNA]</scope>
    <source>
        <tissue evidence="3">Leaf</tissue>
    </source>
</reference>
<proteinExistence type="predicted"/>
<protein>
    <submittedName>
        <fullName evidence="3">Uncharacterized protein</fullName>
    </submittedName>
</protein>
<comment type="caution">
    <text evidence="3">The sequence shown here is derived from an EMBL/GenBank/DDBJ whole genome shotgun (WGS) entry which is preliminary data.</text>
</comment>
<dbReference type="PROSITE" id="PS51375">
    <property type="entry name" value="PPR"/>
    <property type="match status" value="1"/>
</dbReference>
<dbReference type="PANTHER" id="PTHR47926">
    <property type="entry name" value="PENTATRICOPEPTIDE REPEAT-CONTAINING PROTEIN"/>
    <property type="match status" value="1"/>
</dbReference>
<evidence type="ECO:0000256" key="1">
    <source>
        <dbReference type="ARBA" id="ARBA00022737"/>
    </source>
</evidence>
<keyword evidence="1" id="KW-0677">Repeat</keyword>
<name>A0ABR0N4X3_GOSAR</name>
<sequence>MVLKLPCGSFSSFMHLLKHCQSIQDLKPLKSLLIVRGLIRNNLLLGHFLKSCFYLGAPNLALSTFYKIQNPSLFCQNLMLKGLSGYGLYGDLLSVYTKCRVLNCPSDDFTFPFVIKACSALGASGIGQQIHCVVLRKGYERNVVIMTSFIDFYARNVDIGIARKLFDRISDPDLVSWNALLSGYCFNGLDKEALGVLGKIQGMNIKPIVSTLASIIPACTQLG</sequence>
<evidence type="ECO:0000313" key="3">
    <source>
        <dbReference type="EMBL" id="KAK5784857.1"/>
    </source>
</evidence>
<dbReference type="EMBL" id="JARKNE010000011">
    <property type="protein sequence ID" value="KAK5784857.1"/>
    <property type="molecule type" value="Genomic_DNA"/>
</dbReference>
<accession>A0ABR0N4X3</accession>
<dbReference type="Proteomes" id="UP001358586">
    <property type="component" value="Chromosome 11"/>
</dbReference>